<dbReference type="AlphaFoldDB" id="A0A0L1JSC6"/>
<name>A0A0L1JSC6_9RHOB</name>
<dbReference type="OrthoDB" id="7772846at2"/>
<gene>
    <name evidence="1" type="ORF">ATO11_04655</name>
</gene>
<sequence>MSDYALTKVRLFEGVWEGVVTRLRDGAGRPNLKVTHLEQPLEGVSLSETQDEGAWDLKVRVPAEAIADGVQTVLITDGDTDETLGSFAILAGEALGDDIRAEMDLLRAELDMLKRAFRRHCVETT</sequence>
<reference evidence="1 2" key="1">
    <citation type="journal article" date="2015" name="Int. J. Syst. Evol. Microbiol.">
        <title>Aestuariivita atlantica sp. nov., isolated from deep sea sediment of the Atlantic Ocean.</title>
        <authorList>
            <person name="Li G."/>
            <person name="Lai Q."/>
            <person name="Du Y."/>
            <person name="Liu X."/>
            <person name="Sun F."/>
            <person name="Shao Z."/>
        </authorList>
    </citation>
    <scope>NUCLEOTIDE SEQUENCE [LARGE SCALE GENOMIC DNA]</scope>
    <source>
        <strain evidence="1 2">22II-S11-z3</strain>
    </source>
</reference>
<keyword evidence="2" id="KW-1185">Reference proteome</keyword>
<evidence type="ECO:0000313" key="2">
    <source>
        <dbReference type="Proteomes" id="UP000036938"/>
    </source>
</evidence>
<protein>
    <submittedName>
        <fullName evidence="1">Uncharacterized protein</fullName>
    </submittedName>
</protein>
<dbReference type="Proteomes" id="UP000036938">
    <property type="component" value="Unassembled WGS sequence"/>
</dbReference>
<dbReference type="PATRIC" id="fig|1317121.7.peg.1305"/>
<dbReference type="EMBL" id="AQQZ01000002">
    <property type="protein sequence ID" value="KNG94689.1"/>
    <property type="molecule type" value="Genomic_DNA"/>
</dbReference>
<proteinExistence type="predicted"/>
<dbReference type="RefSeq" id="WP_050529669.1">
    <property type="nucleotide sequence ID" value="NZ_AQQZ01000002.1"/>
</dbReference>
<evidence type="ECO:0000313" key="1">
    <source>
        <dbReference type="EMBL" id="KNG94689.1"/>
    </source>
</evidence>
<accession>A0A0L1JSC6</accession>
<dbReference type="STRING" id="1317121.ATO11_04655"/>
<organism evidence="1 2">
    <name type="scientific">Pseudaestuariivita atlantica</name>
    <dbReference type="NCBI Taxonomy" id="1317121"/>
    <lineage>
        <taxon>Bacteria</taxon>
        <taxon>Pseudomonadati</taxon>
        <taxon>Pseudomonadota</taxon>
        <taxon>Alphaproteobacteria</taxon>
        <taxon>Rhodobacterales</taxon>
        <taxon>Paracoccaceae</taxon>
        <taxon>Pseudaestuariivita</taxon>
    </lineage>
</organism>
<comment type="caution">
    <text evidence="1">The sequence shown here is derived from an EMBL/GenBank/DDBJ whole genome shotgun (WGS) entry which is preliminary data.</text>
</comment>